<keyword evidence="2" id="KW-0132">Cell division</keyword>
<reference evidence="9" key="2">
    <citation type="submission" date="2023-04" db="EMBL/GenBank/DDBJ databases">
        <authorList>
            <person name="Bruccoleri R.E."/>
            <person name="Oakeley E.J."/>
            <person name="Faust A.-M."/>
            <person name="Dessus-Babus S."/>
            <person name="Altorfer M."/>
            <person name="Burckhardt D."/>
            <person name="Oertli M."/>
            <person name="Naumann U."/>
            <person name="Petersen F."/>
            <person name="Wong J."/>
        </authorList>
    </citation>
    <scope>NUCLEOTIDE SEQUENCE</scope>
    <source>
        <strain evidence="9">GSM-AAB239-AS_SAM_17_03QT</strain>
        <tissue evidence="9">Leaf</tissue>
    </source>
</reference>
<name>A0AAX6EW57_IRIPA</name>
<dbReference type="PANTHER" id="PTHR10177">
    <property type="entry name" value="CYCLINS"/>
    <property type="match status" value="1"/>
</dbReference>
<proteinExistence type="inferred from homology"/>
<dbReference type="Proteomes" id="UP001140949">
    <property type="component" value="Unassembled WGS sequence"/>
</dbReference>
<dbReference type="Gene3D" id="1.10.472.10">
    <property type="entry name" value="Cyclin-like"/>
    <property type="match status" value="2"/>
</dbReference>
<keyword evidence="3 5" id="KW-0195">Cyclin</keyword>
<keyword evidence="11" id="KW-1185">Reference proteome</keyword>
<evidence type="ECO:0000256" key="4">
    <source>
        <dbReference type="ARBA" id="ARBA00023306"/>
    </source>
</evidence>
<dbReference type="GO" id="GO:0051301">
    <property type="term" value="P:cell division"/>
    <property type="evidence" value="ECO:0007669"/>
    <property type="project" value="UniProtKB-KW"/>
</dbReference>
<dbReference type="InterPro" id="IPR013763">
    <property type="entry name" value="Cyclin-like_dom"/>
</dbReference>
<dbReference type="InterPro" id="IPR004367">
    <property type="entry name" value="Cyclin_C-dom"/>
</dbReference>
<comment type="similarity">
    <text evidence="1">Belongs to the cyclin family. Cyclin D subfamily.</text>
</comment>
<gene>
    <name evidence="10" type="ORF">M6B38_145720</name>
    <name evidence="9" type="ORF">M6B38_166480</name>
</gene>
<dbReference type="AlphaFoldDB" id="A0AAX6EW57"/>
<dbReference type="CDD" id="cd20543">
    <property type="entry name" value="CYCLIN_AtCycD-like_rpt1"/>
    <property type="match status" value="1"/>
</dbReference>
<sequence length="297" mass="32917">MPLSASSPSSLYCTESPTDVASWDPDSPSAEWAPLLPRRPISHLLSSESDGVYSYTDSADRHAAVNDFYRFRPVTAYLSVDYLDRFLSSHSLPVGSGWPVQLLSVACVSVAAKMEETQVPLLPDLQVLAPRFVFEPRTVRRMELLLMSSLRWRMRPVTPFDFLEHLADALPPENVGSLLSSAADIFVRSRRIVDFLGYRPSVTAAAAVIHSAREIADFSASGGELFRRSRDWVSEEILKGCLQLLEEHMTDTCKSTWRDKPLSPIGVLDAAACTSCDRPPEPSPSEPPIKRRRLGGD</sequence>
<organism evidence="9 11">
    <name type="scientific">Iris pallida</name>
    <name type="common">Sweet iris</name>
    <dbReference type="NCBI Taxonomy" id="29817"/>
    <lineage>
        <taxon>Eukaryota</taxon>
        <taxon>Viridiplantae</taxon>
        <taxon>Streptophyta</taxon>
        <taxon>Embryophyta</taxon>
        <taxon>Tracheophyta</taxon>
        <taxon>Spermatophyta</taxon>
        <taxon>Magnoliopsida</taxon>
        <taxon>Liliopsida</taxon>
        <taxon>Asparagales</taxon>
        <taxon>Iridaceae</taxon>
        <taxon>Iridoideae</taxon>
        <taxon>Irideae</taxon>
        <taxon>Iris</taxon>
    </lineage>
</organism>
<evidence type="ECO:0000259" key="8">
    <source>
        <dbReference type="SMART" id="SM01332"/>
    </source>
</evidence>
<dbReference type="EMBL" id="JANAVB010033417">
    <property type="protein sequence ID" value="KAJ6808330.1"/>
    <property type="molecule type" value="Genomic_DNA"/>
</dbReference>
<dbReference type="EMBL" id="JANAVB010030817">
    <property type="protein sequence ID" value="KAJ6812806.1"/>
    <property type="molecule type" value="Genomic_DNA"/>
</dbReference>
<dbReference type="SUPFAM" id="SSF47954">
    <property type="entry name" value="Cyclin-like"/>
    <property type="match status" value="1"/>
</dbReference>
<dbReference type="FunFam" id="1.10.472.10:FF:000060">
    <property type="entry name" value="D6-type cyclin"/>
    <property type="match status" value="1"/>
</dbReference>
<dbReference type="CDD" id="cd20544">
    <property type="entry name" value="CYCLIN_AtCycD-like_rpt2"/>
    <property type="match status" value="1"/>
</dbReference>
<keyword evidence="4" id="KW-0131">Cell cycle</keyword>
<comment type="caution">
    <text evidence="9">The sequence shown here is derived from an EMBL/GenBank/DDBJ whole genome shotgun (WGS) entry which is preliminary data.</text>
</comment>
<feature type="domain" description="Cyclin-like" evidence="7">
    <location>
        <begin position="60"/>
        <end position="148"/>
    </location>
</feature>
<evidence type="ECO:0000256" key="2">
    <source>
        <dbReference type="ARBA" id="ARBA00022618"/>
    </source>
</evidence>
<dbReference type="SMART" id="SM00385">
    <property type="entry name" value="CYCLIN"/>
    <property type="match status" value="2"/>
</dbReference>
<feature type="region of interest" description="Disordered" evidence="6">
    <location>
        <begin position="276"/>
        <end position="297"/>
    </location>
</feature>
<evidence type="ECO:0000313" key="11">
    <source>
        <dbReference type="Proteomes" id="UP001140949"/>
    </source>
</evidence>
<evidence type="ECO:0000259" key="7">
    <source>
        <dbReference type="SMART" id="SM00385"/>
    </source>
</evidence>
<dbReference type="Pfam" id="PF02984">
    <property type="entry name" value="Cyclin_C"/>
    <property type="match status" value="1"/>
</dbReference>
<dbReference type="Pfam" id="PF00134">
    <property type="entry name" value="Cyclin_N"/>
    <property type="match status" value="1"/>
</dbReference>
<accession>A0AAX6EW57</accession>
<evidence type="ECO:0000256" key="5">
    <source>
        <dbReference type="RuleBase" id="RU000383"/>
    </source>
</evidence>
<dbReference type="InterPro" id="IPR039361">
    <property type="entry name" value="Cyclin"/>
</dbReference>
<evidence type="ECO:0000313" key="9">
    <source>
        <dbReference type="EMBL" id="KAJ6808330.1"/>
    </source>
</evidence>
<protein>
    <submittedName>
        <fullName evidence="9">Cyclin-D1-1-like</fullName>
    </submittedName>
</protein>
<dbReference type="InterPro" id="IPR036915">
    <property type="entry name" value="Cyclin-like_sf"/>
</dbReference>
<reference evidence="9" key="1">
    <citation type="journal article" date="2023" name="GigaByte">
        <title>Genome assembly of the bearded iris, Iris pallida Lam.</title>
        <authorList>
            <person name="Bruccoleri R.E."/>
            <person name="Oakeley E.J."/>
            <person name="Faust A.M.E."/>
            <person name="Altorfer M."/>
            <person name="Dessus-Babus S."/>
            <person name="Burckhardt D."/>
            <person name="Oertli M."/>
            <person name="Naumann U."/>
            <person name="Petersen F."/>
            <person name="Wong J."/>
        </authorList>
    </citation>
    <scope>NUCLEOTIDE SEQUENCE</scope>
    <source>
        <strain evidence="9">GSM-AAB239-AS_SAM_17_03QT</strain>
    </source>
</reference>
<evidence type="ECO:0000256" key="6">
    <source>
        <dbReference type="SAM" id="MobiDB-lite"/>
    </source>
</evidence>
<evidence type="ECO:0000256" key="1">
    <source>
        <dbReference type="ARBA" id="ARBA00009065"/>
    </source>
</evidence>
<evidence type="ECO:0000313" key="10">
    <source>
        <dbReference type="EMBL" id="KAJ6812806.1"/>
    </source>
</evidence>
<evidence type="ECO:0000256" key="3">
    <source>
        <dbReference type="ARBA" id="ARBA00023127"/>
    </source>
</evidence>
<dbReference type="SMART" id="SM01332">
    <property type="entry name" value="Cyclin_C"/>
    <property type="match status" value="1"/>
</dbReference>
<dbReference type="InterPro" id="IPR006671">
    <property type="entry name" value="Cyclin_N"/>
</dbReference>
<feature type="domain" description="Cyclin-like" evidence="7">
    <location>
        <begin position="161"/>
        <end position="247"/>
    </location>
</feature>
<feature type="domain" description="Cyclin C-terminal" evidence="8">
    <location>
        <begin position="157"/>
        <end position="276"/>
    </location>
</feature>